<dbReference type="AlphaFoldDB" id="A0A975TCP5"/>
<accession>A0A975TCP5</accession>
<dbReference type="Pfam" id="PF08819">
    <property type="entry name" value="DUF1802"/>
    <property type="match status" value="1"/>
</dbReference>
<reference evidence="1" key="1">
    <citation type="submission" date="2017-04" db="EMBL/GenBank/DDBJ databases">
        <title>Genome deletions in a multicellular cyanobacterial endosymbiont for morphological adaptation in marine diatoms.</title>
        <authorList>
            <person name="Wang Y."/>
            <person name="Gao H."/>
            <person name="Li R."/>
            <person name="Xu X."/>
        </authorList>
    </citation>
    <scope>NUCLEOTIDE SEQUENCE</scope>
    <source>
        <strain evidence="1">FACHB 800</strain>
    </source>
</reference>
<gene>
    <name evidence="1" type="ORF">B6N60_05066</name>
</gene>
<dbReference type="RefSeq" id="WP_190602082.1">
    <property type="nucleotide sequence ID" value="NZ_CP021056.1"/>
</dbReference>
<protein>
    <recommendedName>
        <fullName evidence="3">DUF1802 domain-containing protein</fullName>
    </recommendedName>
</protein>
<sequence>MSQVFSLPTALCLPVADIEALIQGRTIAALPNMFLRPGQKFALYPVAHTNLLIPIEKYYSQSFLPTAQTAIKSTNSQTVAVKMWGKCEFCQIIDKTKSLDVFSKLTIWTPEVFYALLEKQQNIFLAYLRVYHLPQFYEFTINPGSQDKLGRFIAIHNVTGSETQPILTEQRFKQYQRQLENLEPPLHPQLEELHNALSKISITNTVAQQLTHEIRVLLGWNSQYNQDRVDGDLIWIKKIAKVGNSSDGNEFEKLVRKSLVKIGFSASNMNSKANLDPEKLGGAGGLDFYCEYPYLVVGECKATKTEKVPDGTAAQLVKLGLKHLQQQYNSCIKIIMAAGELTTDAELTAKGNEMNVIRPETLQRLVEFKAKFPGAIDLLNLKPYLQNEPFGSAADDKINAYLNKIEQNIKLRSHIIQVVKNYLQNSGTESAGVAALHGAYFGSQPQQQLKPEEIHEILIELSSPLTGYLGREKGSDWTTDRFYYLRDLSIN</sequence>
<name>A0A975TCP5_9NOST</name>
<evidence type="ECO:0000313" key="1">
    <source>
        <dbReference type="EMBL" id="QXE26335.1"/>
    </source>
</evidence>
<dbReference type="EMBL" id="CP021056">
    <property type="protein sequence ID" value="QXE26335.1"/>
    <property type="molecule type" value="Genomic_DNA"/>
</dbReference>
<keyword evidence="2" id="KW-1185">Reference proteome</keyword>
<evidence type="ECO:0008006" key="3">
    <source>
        <dbReference type="Google" id="ProtNLM"/>
    </source>
</evidence>
<dbReference type="KEGG" id="rsin:B6N60_05066"/>
<dbReference type="Proteomes" id="UP000683511">
    <property type="component" value="Chromosome"/>
</dbReference>
<dbReference type="InterPro" id="IPR014923">
    <property type="entry name" value="DUF1802"/>
</dbReference>
<organism evidence="1 2">
    <name type="scientific">Richelia sinica FACHB-800</name>
    <dbReference type="NCBI Taxonomy" id="1357546"/>
    <lineage>
        <taxon>Bacteria</taxon>
        <taxon>Bacillati</taxon>
        <taxon>Cyanobacteriota</taxon>
        <taxon>Cyanophyceae</taxon>
        <taxon>Nostocales</taxon>
        <taxon>Nostocaceae</taxon>
        <taxon>Richelia</taxon>
    </lineage>
</organism>
<proteinExistence type="predicted"/>
<evidence type="ECO:0000313" key="2">
    <source>
        <dbReference type="Proteomes" id="UP000683511"/>
    </source>
</evidence>